<reference evidence="2 3" key="1">
    <citation type="journal article" date="2013" name="Stand. Genomic Sci.">
        <title>Genomic Encyclopedia of Type Strains, Phase I: The one thousand microbial genomes (KMG-I) project.</title>
        <authorList>
            <person name="Kyrpides N.C."/>
            <person name="Woyke T."/>
            <person name="Eisen J.A."/>
            <person name="Garrity G."/>
            <person name="Lilburn T.G."/>
            <person name="Beck B.J."/>
            <person name="Whitman W.B."/>
            <person name="Hugenholtz P."/>
            <person name="Klenk H.P."/>
        </authorList>
    </citation>
    <scope>NUCLEOTIDE SEQUENCE [LARGE SCALE GENOMIC DNA]</scope>
    <source>
        <strain evidence="2 3">DSM 45044</strain>
    </source>
</reference>
<accession>A0A562V0P7</accession>
<proteinExistence type="predicted"/>
<dbReference type="InterPro" id="IPR016918">
    <property type="entry name" value="UCP029394"/>
</dbReference>
<dbReference type="Gene3D" id="3.10.450.50">
    <property type="match status" value="1"/>
</dbReference>
<dbReference type="InterPro" id="IPR032710">
    <property type="entry name" value="NTF2-like_dom_sf"/>
</dbReference>
<dbReference type="OrthoDB" id="4570375at2"/>
<dbReference type="EMBL" id="VLLL01000006">
    <property type="protein sequence ID" value="TWJ11500.1"/>
    <property type="molecule type" value="Genomic_DNA"/>
</dbReference>
<dbReference type="PIRSF" id="PIRSF029394">
    <property type="entry name" value="UCP029394"/>
    <property type="match status" value="1"/>
</dbReference>
<dbReference type="Pfam" id="PF14534">
    <property type="entry name" value="DUF4440"/>
    <property type="match status" value="1"/>
</dbReference>
<keyword evidence="3" id="KW-1185">Reference proteome</keyword>
<evidence type="ECO:0000313" key="3">
    <source>
        <dbReference type="Proteomes" id="UP000321617"/>
    </source>
</evidence>
<dbReference type="SUPFAM" id="SSF54427">
    <property type="entry name" value="NTF2-like"/>
    <property type="match status" value="1"/>
</dbReference>
<protein>
    <recommendedName>
        <fullName evidence="1">DUF4440 domain-containing protein</fullName>
    </recommendedName>
</protein>
<dbReference type="RefSeq" id="WP_147137667.1">
    <property type="nucleotide sequence ID" value="NZ_BAABIJ010000002.1"/>
</dbReference>
<comment type="caution">
    <text evidence="2">The sequence shown here is derived from an EMBL/GenBank/DDBJ whole genome shotgun (WGS) entry which is preliminary data.</text>
</comment>
<name>A0A562V0P7_9ACTN</name>
<gene>
    <name evidence="2" type="ORF">LX16_2222</name>
</gene>
<dbReference type="InterPro" id="IPR027843">
    <property type="entry name" value="DUF4440"/>
</dbReference>
<evidence type="ECO:0000313" key="2">
    <source>
        <dbReference type="EMBL" id="TWJ11500.1"/>
    </source>
</evidence>
<dbReference type="AlphaFoldDB" id="A0A562V0P7"/>
<evidence type="ECO:0000259" key="1">
    <source>
        <dbReference type="Pfam" id="PF14534"/>
    </source>
</evidence>
<sequence>MPSPSDELATLVRELHDDLATWLGTPAAPEVFARFAAAQHPDFTLVGPDGTVTDRESLLAELREARNAVPGMRIEISDLHEVARVPEMVVVRFLETHHRGEGGNHRRVTAVLVREPGGDWSWRTVHETAASR</sequence>
<dbReference type="Proteomes" id="UP000321617">
    <property type="component" value="Unassembled WGS sequence"/>
</dbReference>
<feature type="domain" description="DUF4440" evidence="1">
    <location>
        <begin position="32"/>
        <end position="120"/>
    </location>
</feature>
<organism evidence="2 3">
    <name type="scientific">Stackebrandtia albiflava</name>
    <dbReference type="NCBI Taxonomy" id="406432"/>
    <lineage>
        <taxon>Bacteria</taxon>
        <taxon>Bacillati</taxon>
        <taxon>Actinomycetota</taxon>
        <taxon>Actinomycetes</taxon>
        <taxon>Glycomycetales</taxon>
        <taxon>Glycomycetaceae</taxon>
        <taxon>Stackebrandtia</taxon>
    </lineage>
</organism>